<evidence type="ECO:0000313" key="1">
    <source>
        <dbReference type="EMBL" id="PPI86267.1"/>
    </source>
</evidence>
<dbReference type="SUPFAM" id="SSF54285">
    <property type="entry name" value="MoaD/ThiS"/>
    <property type="match status" value="1"/>
</dbReference>
<geneLocation type="plasmid" evidence="2">
    <name>psoe1</name>
</geneLocation>
<organism evidence="1 2">
    <name type="scientific">Candidatus Pantoea edessiphila</name>
    <dbReference type="NCBI Taxonomy" id="2044610"/>
    <lineage>
        <taxon>Bacteria</taxon>
        <taxon>Pseudomonadati</taxon>
        <taxon>Pseudomonadota</taxon>
        <taxon>Gammaproteobacteria</taxon>
        <taxon>Enterobacterales</taxon>
        <taxon>Erwiniaceae</taxon>
        <taxon>Pantoea</taxon>
    </lineage>
</organism>
<reference evidence="1 2" key="1">
    <citation type="journal article" date="2018" name="Genome Biol. Evol.">
        <title>Cladogenesis and Genomic Streamlining in Extracellular Endosymbionts of Tropical Stink Bugs.</title>
        <authorList>
            <person name="Otero-Bravo A."/>
            <person name="Goffredi S."/>
            <person name="Sabree Z.L."/>
        </authorList>
    </citation>
    <scope>NUCLEOTIDE SEQUENCE [LARGE SCALE GENOMIC DNA]</scope>
    <source>
        <strain evidence="1 2">SoEL</strain>
        <plasmid evidence="1">pSOE1</plasmid>
    </source>
</reference>
<dbReference type="AlphaFoldDB" id="A0A2P5SVB3"/>
<dbReference type="EMBL" id="PDKU01000009">
    <property type="protein sequence ID" value="PPI86267.1"/>
    <property type="molecule type" value="Genomic_DNA"/>
</dbReference>
<dbReference type="Pfam" id="PF02597">
    <property type="entry name" value="ThiS"/>
    <property type="match status" value="1"/>
</dbReference>
<dbReference type="CDD" id="cd00565">
    <property type="entry name" value="Ubl_ThiS"/>
    <property type="match status" value="1"/>
</dbReference>
<dbReference type="InterPro" id="IPR010035">
    <property type="entry name" value="Thi_S"/>
</dbReference>
<dbReference type="NCBIfam" id="TIGR01683">
    <property type="entry name" value="thiS"/>
    <property type="match status" value="1"/>
</dbReference>
<dbReference type="PANTHER" id="PTHR34472:SF1">
    <property type="entry name" value="SULFUR CARRIER PROTEIN THIS"/>
    <property type="match status" value="1"/>
</dbReference>
<evidence type="ECO:0000313" key="2">
    <source>
        <dbReference type="Proteomes" id="UP000296144"/>
    </source>
</evidence>
<dbReference type="Gene3D" id="3.10.20.30">
    <property type="match status" value="1"/>
</dbReference>
<gene>
    <name evidence="1" type="primary">thiS</name>
    <name evidence="1" type="ORF">CRV10_03645</name>
</gene>
<dbReference type="InterPro" id="IPR016155">
    <property type="entry name" value="Mopterin_synth/thiamin_S_b"/>
</dbReference>
<dbReference type="InterPro" id="IPR012675">
    <property type="entry name" value="Beta-grasp_dom_sf"/>
</dbReference>
<comment type="caution">
    <text evidence="1">The sequence shown here is derived from an EMBL/GenBank/DDBJ whole genome shotgun (WGS) entry which is preliminary data.</text>
</comment>
<dbReference type="OrthoDB" id="6388078at2"/>
<dbReference type="RefSeq" id="WP_136129792.1">
    <property type="nucleotide sequence ID" value="NZ_CM009565.1"/>
</dbReference>
<protein>
    <submittedName>
        <fullName evidence="1">Thiamine biosynthesis protein ThiS</fullName>
    </submittedName>
</protein>
<proteinExistence type="predicted"/>
<keyword evidence="1" id="KW-0614">Plasmid</keyword>
<dbReference type="PANTHER" id="PTHR34472">
    <property type="entry name" value="SULFUR CARRIER PROTEIN THIS"/>
    <property type="match status" value="1"/>
</dbReference>
<keyword evidence="2" id="KW-1185">Reference proteome</keyword>
<sequence length="66" mass="7520">MKINLNDNLIELLKPTFLNDLIVQEYGTINGIAIAVNNKIIPRYQWSKYEVKDKDNIIIFQAIAGG</sequence>
<dbReference type="InterPro" id="IPR003749">
    <property type="entry name" value="ThiS/MoaD-like"/>
</dbReference>
<name>A0A2P5SVB3_9GAMM</name>
<accession>A0A2P5SVB3</accession>
<dbReference type="Proteomes" id="UP000296144">
    <property type="component" value="Plasmid pSOE1"/>
</dbReference>